<feature type="binding site" evidence="8">
    <location>
        <position position="89"/>
    </location>
    <ligand>
        <name>Zn(2+)</name>
        <dbReference type="ChEBI" id="CHEBI:29105"/>
        <note>catalytic</note>
    </ligand>
</feature>
<protein>
    <recommendedName>
        <fullName evidence="8">tRNA-specific adenosine deaminase</fullName>
        <ecNumber evidence="8">3.5.4.33</ecNumber>
    </recommendedName>
</protein>
<evidence type="ECO:0000256" key="8">
    <source>
        <dbReference type="HAMAP-Rule" id="MF_00972"/>
    </source>
</evidence>
<dbReference type="EMBL" id="PDOF01000006">
    <property type="protein sequence ID" value="PYZ95383.1"/>
    <property type="molecule type" value="Genomic_DNA"/>
</dbReference>
<dbReference type="HAMAP" id="MF_00972">
    <property type="entry name" value="tRNA_aden_deaminase"/>
    <property type="match status" value="1"/>
</dbReference>
<comment type="caution">
    <text evidence="10">The sequence shown here is derived from an EMBL/GenBank/DDBJ whole genome shotgun (WGS) entry which is preliminary data.</text>
</comment>
<accession>A0A2W0H0S3</accession>
<keyword evidence="6 8" id="KW-0862">Zinc</keyword>
<feature type="binding site" evidence="8">
    <location>
        <position position="59"/>
    </location>
    <ligand>
        <name>Zn(2+)</name>
        <dbReference type="ChEBI" id="CHEBI:29105"/>
        <note>catalytic</note>
    </ligand>
</feature>
<dbReference type="RefSeq" id="WP_110521900.1">
    <property type="nucleotide sequence ID" value="NZ_PDOF01000006.1"/>
</dbReference>
<dbReference type="PANTHER" id="PTHR11079:SF202">
    <property type="entry name" value="TRNA-SPECIFIC ADENOSINE DEAMINASE"/>
    <property type="match status" value="1"/>
</dbReference>
<dbReference type="SUPFAM" id="SSF53927">
    <property type="entry name" value="Cytidine deaminase-like"/>
    <property type="match status" value="1"/>
</dbReference>
<feature type="domain" description="CMP/dCMP-type deaminase" evidence="9">
    <location>
        <begin position="8"/>
        <end position="118"/>
    </location>
</feature>
<evidence type="ECO:0000256" key="5">
    <source>
        <dbReference type="ARBA" id="ARBA00022801"/>
    </source>
</evidence>
<dbReference type="EC" id="3.5.4.33" evidence="8"/>
<feature type="binding site" evidence="8">
    <location>
        <position position="92"/>
    </location>
    <ligand>
        <name>Zn(2+)</name>
        <dbReference type="ChEBI" id="CHEBI:29105"/>
        <note>catalytic</note>
    </ligand>
</feature>
<comment type="function">
    <text evidence="8">Catalyzes the deamination of adenosine to inosine at the wobble position 34 of tRNA(Arg2).</text>
</comment>
<keyword evidence="3 8" id="KW-0819">tRNA processing</keyword>
<comment type="similarity">
    <text evidence="1">Belongs to the cytidine and deoxycytidylate deaminase family. ADAT2 subfamily.</text>
</comment>
<evidence type="ECO:0000256" key="4">
    <source>
        <dbReference type="ARBA" id="ARBA00022723"/>
    </source>
</evidence>
<dbReference type="GO" id="GO:0052717">
    <property type="term" value="F:tRNA-specific adenosine-34 deaminase activity"/>
    <property type="evidence" value="ECO:0007669"/>
    <property type="project" value="UniProtKB-UniRule"/>
</dbReference>
<evidence type="ECO:0000256" key="6">
    <source>
        <dbReference type="ARBA" id="ARBA00022833"/>
    </source>
</evidence>
<comment type="subunit">
    <text evidence="2 8">Homodimer.</text>
</comment>
<evidence type="ECO:0000256" key="2">
    <source>
        <dbReference type="ARBA" id="ARBA00011738"/>
    </source>
</evidence>
<dbReference type="FunFam" id="3.40.140.10:FF:000005">
    <property type="entry name" value="tRNA-specific adenosine deaminase"/>
    <property type="match status" value="1"/>
</dbReference>
<organism evidence="10 11">
    <name type="scientific">Alteribacter lacisalsi</name>
    <dbReference type="NCBI Taxonomy" id="2045244"/>
    <lineage>
        <taxon>Bacteria</taxon>
        <taxon>Bacillati</taxon>
        <taxon>Bacillota</taxon>
        <taxon>Bacilli</taxon>
        <taxon>Bacillales</taxon>
        <taxon>Bacillaceae</taxon>
        <taxon>Alteribacter</taxon>
    </lineage>
</organism>
<dbReference type="InterPro" id="IPR002125">
    <property type="entry name" value="CMP_dCMP_dom"/>
</dbReference>
<dbReference type="NCBIfam" id="NF008113">
    <property type="entry name" value="PRK10860.1"/>
    <property type="match status" value="1"/>
</dbReference>
<keyword evidence="5 8" id="KW-0378">Hydrolase</keyword>
<dbReference type="PROSITE" id="PS51747">
    <property type="entry name" value="CYT_DCMP_DEAMINASES_2"/>
    <property type="match status" value="1"/>
</dbReference>
<dbReference type="AlphaFoldDB" id="A0A2W0H0S3"/>
<dbReference type="GO" id="GO:0002100">
    <property type="term" value="P:tRNA wobble adenosine to inosine editing"/>
    <property type="evidence" value="ECO:0007669"/>
    <property type="project" value="UniProtKB-UniRule"/>
</dbReference>
<proteinExistence type="inferred from homology"/>
<evidence type="ECO:0000259" key="9">
    <source>
        <dbReference type="PROSITE" id="PS51747"/>
    </source>
</evidence>
<keyword evidence="11" id="KW-1185">Reference proteome</keyword>
<sequence>MAQTIWEKDDEFWMREALIEAEKAGEKKEVPIGAIVVQNGTIIGRGHNERETLQQGVNHAEITAITSACRNEKSWRLPEATLYVTLEPCPMCAGAIVQTRIPRVVYGAPDPKAGCCGTLMNLLDEPRFNHQASVTSGILQEECANLLKNFFRNLRERKKQFKNQSTERTGNK</sequence>
<evidence type="ECO:0000313" key="10">
    <source>
        <dbReference type="EMBL" id="PYZ95383.1"/>
    </source>
</evidence>
<gene>
    <name evidence="8" type="primary">tadA</name>
    <name evidence="10" type="ORF">CR205_19845</name>
</gene>
<dbReference type="OrthoDB" id="9802676at2"/>
<dbReference type="Proteomes" id="UP000248066">
    <property type="component" value="Unassembled WGS sequence"/>
</dbReference>
<evidence type="ECO:0000256" key="7">
    <source>
        <dbReference type="ARBA" id="ARBA00048045"/>
    </source>
</evidence>
<dbReference type="InterPro" id="IPR058535">
    <property type="entry name" value="MafB19-deam"/>
</dbReference>
<dbReference type="CDD" id="cd01285">
    <property type="entry name" value="nucleoside_deaminase"/>
    <property type="match status" value="1"/>
</dbReference>
<dbReference type="PANTHER" id="PTHR11079">
    <property type="entry name" value="CYTOSINE DEAMINASE FAMILY MEMBER"/>
    <property type="match status" value="1"/>
</dbReference>
<evidence type="ECO:0000256" key="3">
    <source>
        <dbReference type="ARBA" id="ARBA00022694"/>
    </source>
</evidence>
<comment type="cofactor">
    <cofactor evidence="8">
        <name>Zn(2+)</name>
        <dbReference type="ChEBI" id="CHEBI:29105"/>
    </cofactor>
    <text evidence="8">Binds 1 zinc ion per subunit.</text>
</comment>
<feature type="active site" description="Proton donor" evidence="8">
    <location>
        <position position="61"/>
    </location>
</feature>
<evidence type="ECO:0000256" key="1">
    <source>
        <dbReference type="ARBA" id="ARBA00010669"/>
    </source>
</evidence>
<dbReference type="InterPro" id="IPR016192">
    <property type="entry name" value="APOBEC/CMP_deaminase_Zn-bd"/>
</dbReference>
<dbReference type="Gene3D" id="3.40.140.10">
    <property type="entry name" value="Cytidine Deaminase, domain 2"/>
    <property type="match status" value="1"/>
</dbReference>
<dbReference type="PROSITE" id="PS00903">
    <property type="entry name" value="CYT_DCMP_DEAMINASES_1"/>
    <property type="match status" value="1"/>
</dbReference>
<dbReference type="InterPro" id="IPR028883">
    <property type="entry name" value="tRNA_aden_deaminase"/>
</dbReference>
<dbReference type="Pfam" id="PF14437">
    <property type="entry name" value="MafB19-deam"/>
    <property type="match status" value="1"/>
</dbReference>
<keyword evidence="4 8" id="KW-0479">Metal-binding</keyword>
<evidence type="ECO:0000313" key="11">
    <source>
        <dbReference type="Proteomes" id="UP000248066"/>
    </source>
</evidence>
<dbReference type="GO" id="GO:0008270">
    <property type="term" value="F:zinc ion binding"/>
    <property type="evidence" value="ECO:0007669"/>
    <property type="project" value="UniProtKB-UniRule"/>
</dbReference>
<name>A0A2W0H0S3_9BACI</name>
<reference evidence="10 11" key="1">
    <citation type="submission" date="2017-10" db="EMBL/GenBank/DDBJ databases">
        <title>Bacillus sp. nov., a halophilic bacterium isolated from a Yangshapao Lake.</title>
        <authorList>
            <person name="Wang H."/>
        </authorList>
    </citation>
    <scope>NUCLEOTIDE SEQUENCE [LARGE SCALE GENOMIC DNA]</scope>
    <source>
        <strain evidence="10 11">YSP-3</strain>
    </source>
</reference>
<comment type="catalytic activity">
    <reaction evidence="7 8">
        <text>adenosine(34) in tRNA + H2O + H(+) = inosine(34) in tRNA + NH4(+)</text>
        <dbReference type="Rhea" id="RHEA:43168"/>
        <dbReference type="Rhea" id="RHEA-COMP:10373"/>
        <dbReference type="Rhea" id="RHEA-COMP:10374"/>
        <dbReference type="ChEBI" id="CHEBI:15377"/>
        <dbReference type="ChEBI" id="CHEBI:15378"/>
        <dbReference type="ChEBI" id="CHEBI:28938"/>
        <dbReference type="ChEBI" id="CHEBI:74411"/>
        <dbReference type="ChEBI" id="CHEBI:82852"/>
        <dbReference type="EC" id="3.5.4.33"/>
    </reaction>
</comment>
<dbReference type="InterPro" id="IPR016193">
    <property type="entry name" value="Cytidine_deaminase-like"/>
</dbReference>